<organism evidence="1 2">
    <name type="scientific">Heliocybe sulcata</name>
    <dbReference type="NCBI Taxonomy" id="5364"/>
    <lineage>
        <taxon>Eukaryota</taxon>
        <taxon>Fungi</taxon>
        <taxon>Dikarya</taxon>
        <taxon>Basidiomycota</taxon>
        <taxon>Agaricomycotina</taxon>
        <taxon>Agaricomycetes</taxon>
        <taxon>Gloeophyllales</taxon>
        <taxon>Gloeophyllaceae</taxon>
        <taxon>Heliocybe</taxon>
    </lineage>
</organism>
<evidence type="ECO:0000313" key="2">
    <source>
        <dbReference type="Proteomes" id="UP000305948"/>
    </source>
</evidence>
<sequence length="193" mass="21350">MGGERRHVLCIEEWKKAGATIGDPEVQIVAGYCKLVSGKAADYAQQIYFPAVLLTYTGRLLRIYGAVYIDRGLFKLRTLSPLDTALYGLEAYYQGLMDEECAVESCLFLSPPSPKTSTPLNQQLFGPESSRTTWVTTVFDEQYDYSANKALADDGPAPKVHCASPFVKVCRWSSCQWTISGNLEGPFLGIQET</sequence>
<keyword evidence="2" id="KW-1185">Reference proteome</keyword>
<reference evidence="1 2" key="1">
    <citation type="journal article" date="2019" name="Nat. Ecol. Evol.">
        <title>Megaphylogeny resolves global patterns of mushroom evolution.</title>
        <authorList>
            <person name="Varga T."/>
            <person name="Krizsan K."/>
            <person name="Foldi C."/>
            <person name="Dima B."/>
            <person name="Sanchez-Garcia M."/>
            <person name="Sanchez-Ramirez S."/>
            <person name="Szollosi G.J."/>
            <person name="Szarkandi J.G."/>
            <person name="Papp V."/>
            <person name="Albert L."/>
            <person name="Andreopoulos W."/>
            <person name="Angelini C."/>
            <person name="Antonin V."/>
            <person name="Barry K.W."/>
            <person name="Bougher N.L."/>
            <person name="Buchanan P."/>
            <person name="Buyck B."/>
            <person name="Bense V."/>
            <person name="Catcheside P."/>
            <person name="Chovatia M."/>
            <person name="Cooper J."/>
            <person name="Damon W."/>
            <person name="Desjardin D."/>
            <person name="Finy P."/>
            <person name="Geml J."/>
            <person name="Haridas S."/>
            <person name="Hughes K."/>
            <person name="Justo A."/>
            <person name="Karasinski D."/>
            <person name="Kautmanova I."/>
            <person name="Kiss B."/>
            <person name="Kocsube S."/>
            <person name="Kotiranta H."/>
            <person name="LaButti K.M."/>
            <person name="Lechner B.E."/>
            <person name="Liimatainen K."/>
            <person name="Lipzen A."/>
            <person name="Lukacs Z."/>
            <person name="Mihaltcheva S."/>
            <person name="Morgado L.N."/>
            <person name="Niskanen T."/>
            <person name="Noordeloos M.E."/>
            <person name="Ohm R.A."/>
            <person name="Ortiz-Santana B."/>
            <person name="Ovrebo C."/>
            <person name="Racz N."/>
            <person name="Riley R."/>
            <person name="Savchenko A."/>
            <person name="Shiryaev A."/>
            <person name="Soop K."/>
            <person name="Spirin V."/>
            <person name="Szebenyi C."/>
            <person name="Tomsovsky M."/>
            <person name="Tulloss R.E."/>
            <person name="Uehling J."/>
            <person name="Grigoriev I.V."/>
            <person name="Vagvolgyi C."/>
            <person name="Papp T."/>
            <person name="Martin F.M."/>
            <person name="Miettinen O."/>
            <person name="Hibbett D.S."/>
            <person name="Nagy L.G."/>
        </authorList>
    </citation>
    <scope>NUCLEOTIDE SEQUENCE [LARGE SCALE GENOMIC DNA]</scope>
    <source>
        <strain evidence="1 2">OMC1185</strain>
    </source>
</reference>
<dbReference type="EMBL" id="ML213505">
    <property type="protein sequence ID" value="TFK54859.1"/>
    <property type="molecule type" value="Genomic_DNA"/>
</dbReference>
<gene>
    <name evidence="1" type="ORF">OE88DRAFT_1732155</name>
</gene>
<dbReference type="Proteomes" id="UP000305948">
    <property type="component" value="Unassembled WGS sequence"/>
</dbReference>
<proteinExistence type="predicted"/>
<name>A0A5C3NAM2_9AGAM</name>
<accession>A0A5C3NAM2</accession>
<evidence type="ECO:0000313" key="1">
    <source>
        <dbReference type="EMBL" id="TFK54859.1"/>
    </source>
</evidence>
<protein>
    <submittedName>
        <fullName evidence="1">Uncharacterized protein</fullName>
    </submittedName>
</protein>
<dbReference type="AlphaFoldDB" id="A0A5C3NAM2"/>